<keyword evidence="2" id="KW-1185">Reference proteome</keyword>
<dbReference type="Pfam" id="PF17471">
    <property type="entry name" value="GP63"/>
    <property type="match status" value="1"/>
</dbReference>
<organism evidence="1 2">
    <name type="scientific">Mycobacterium phage PP</name>
    <dbReference type="NCBI Taxonomy" id="2077134"/>
    <lineage>
        <taxon>Viruses</taxon>
        <taxon>Duplodnaviria</taxon>
        <taxon>Heunggongvirae</taxon>
        <taxon>Uroviricota</taxon>
        <taxon>Caudoviricetes</taxon>
        <taxon>Sagamiharavirus</taxon>
        <taxon>Sagamiharavirus PP</taxon>
    </lineage>
</organism>
<evidence type="ECO:0000313" key="1">
    <source>
        <dbReference type="EMBL" id="BBC53861.1"/>
    </source>
</evidence>
<dbReference type="KEGG" id="vg:64871949"/>
<name>A0A2Z5XVK7_9CAUD</name>
<dbReference type="Proteomes" id="UP000250053">
    <property type="component" value="Segment"/>
</dbReference>
<dbReference type="GeneID" id="64871949"/>
<reference evidence="1 2" key="1">
    <citation type="submission" date="2018-01" db="EMBL/GenBank/DDBJ databases">
        <title>Genome sequence of Mycobacterium phage PP.</title>
        <authorList>
            <person name="Uchiyama J."/>
            <person name="Matsuzaki S."/>
        </authorList>
    </citation>
    <scope>NUCLEOTIDE SEQUENCE [LARGE SCALE GENOMIC DNA]</scope>
</reference>
<accession>A0A2Z5XVK7</accession>
<dbReference type="RefSeq" id="YP_010062288.1">
    <property type="nucleotide sequence ID" value="NC_054792.1"/>
</dbReference>
<dbReference type="InterPro" id="IPR035341">
    <property type="entry name" value="Gp63"/>
</dbReference>
<sequence>MTITPNAAPLPSAMPRKANPLHQQILGALLETKKVSRKHKSLQEIPNDKPIIVETTVTGETLRFPLAQNVSGLNVDRAAKRWLR</sequence>
<evidence type="ECO:0000313" key="2">
    <source>
        <dbReference type="Proteomes" id="UP000250053"/>
    </source>
</evidence>
<proteinExistence type="predicted"/>
<protein>
    <submittedName>
        <fullName evidence="1">Hypotheical protein</fullName>
    </submittedName>
</protein>
<dbReference type="EMBL" id="AP018486">
    <property type="protein sequence ID" value="BBC53861.1"/>
    <property type="molecule type" value="Genomic_DNA"/>
</dbReference>